<comment type="caution">
    <text evidence="1">The sequence shown here is derived from an EMBL/GenBank/DDBJ whole genome shotgun (WGS) entry which is preliminary data.</text>
</comment>
<keyword evidence="2" id="KW-1185">Reference proteome</keyword>
<protein>
    <submittedName>
        <fullName evidence="1">Uncharacterized protein</fullName>
    </submittedName>
</protein>
<evidence type="ECO:0000313" key="2">
    <source>
        <dbReference type="Proteomes" id="UP001156664"/>
    </source>
</evidence>
<accession>A0ABQ5YRY9</accession>
<gene>
    <name evidence="1" type="ORF">GCM10007875_12180</name>
</gene>
<dbReference type="Proteomes" id="UP001156664">
    <property type="component" value="Unassembled WGS sequence"/>
</dbReference>
<reference evidence="2" key="1">
    <citation type="journal article" date="2019" name="Int. J. Syst. Evol. Microbiol.">
        <title>The Global Catalogue of Microorganisms (GCM) 10K type strain sequencing project: providing services to taxonomists for standard genome sequencing and annotation.</title>
        <authorList>
            <consortium name="The Broad Institute Genomics Platform"/>
            <consortium name="The Broad Institute Genome Sequencing Center for Infectious Disease"/>
            <person name="Wu L."/>
            <person name="Ma J."/>
        </authorList>
    </citation>
    <scope>NUCLEOTIDE SEQUENCE [LARGE SCALE GENOMIC DNA]</scope>
    <source>
        <strain evidence="2">NBRC 105857</strain>
    </source>
</reference>
<dbReference type="EMBL" id="BSOJ01000012">
    <property type="protein sequence ID" value="GLR26130.1"/>
    <property type="molecule type" value="Genomic_DNA"/>
</dbReference>
<organism evidence="1 2">
    <name type="scientific">Limnobacter litoralis</name>
    <dbReference type="NCBI Taxonomy" id="481366"/>
    <lineage>
        <taxon>Bacteria</taxon>
        <taxon>Pseudomonadati</taxon>
        <taxon>Pseudomonadota</taxon>
        <taxon>Betaproteobacteria</taxon>
        <taxon>Burkholderiales</taxon>
        <taxon>Burkholderiaceae</taxon>
        <taxon>Limnobacter</taxon>
    </lineage>
</organism>
<proteinExistence type="predicted"/>
<sequence>MNLRAQNLANDFLKDIRENQLEQRYGPEIGIPFSPHVFKATAAYTFDRLEHLLLDARDTGTPLNDAARQQVKSVLEKGLELHPSSHLGWYLASDFLKDGEQIRVNGEEYSGKRAIRAAKNLATDSTTHTLLSLLEDIEEEVQQPPSPQPRQH</sequence>
<name>A0ABQ5YRY9_9BURK</name>
<evidence type="ECO:0000313" key="1">
    <source>
        <dbReference type="EMBL" id="GLR26130.1"/>
    </source>
</evidence>